<dbReference type="EMBL" id="CM044705">
    <property type="protein sequence ID" value="KAI5661398.1"/>
    <property type="molecule type" value="Genomic_DNA"/>
</dbReference>
<organism evidence="1 2">
    <name type="scientific">Catharanthus roseus</name>
    <name type="common">Madagascar periwinkle</name>
    <name type="synonym">Vinca rosea</name>
    <dbReference type="NCBI Taxonomy" id="4058"/>
    <lineage>
        <taxon>Eukaryota</taxon>
        <taxon>Viridiplantae</taxon>
        <taxon>Streptophyta</taxon>
        <taxon>Embryophyta</taxon>
        <taxon>Tracheophyta</taxon>
        <taxon>Spermatophyta</taxon>
        <taxon>Magnoliopsida</taxon>
        <taxon>eudicotyledons</taxon>
        <taxon>Gunneridae</taxon>
        <taxon>Pentapetalae</taxon>
        <taxon>asterids</taxon>
        <taxon>lamiids</taxon>
        <taxon>Gentianales</taxon>
        <taxon>Apocynaceae</taxon>
        <taxon>Rauvolfioideae</taxon>
        <taxon>Vinceae</taxon>
        <taxon>Catharanthinae</taxon>
        <taxon>Catharanthus</taxon>
    </lineage>
</organism>
<sequence>MESTLSLHATAAATRLTLTKPLNSTCNPLFYNLHRRFYHSRSSQLALLRLSRILINASAARGLNAFGSVSLSRSFDGVVLRPVQRRFECVSSSAASFSSGGGASGGSDGNSGGGGGGDGSSDAGEAKPNSVAGGADDVSALSSDVIILDVGGMTCGGCAASVKRILESQPQVSSASVNLTTETAIVWPVSDAKVVPNWKKQLGEALAKHLTTCGFTSNLRDSRRENFLETFEKKMKEKQIQLKESGRGLVVSWALCAVCLVGHLSHFLGAKASWIHTFHSTGFHMSLSLFTLLGPGRQLISDGLRSLFKGTPNMNTLVGLGALSSFAVSSLAAFVPKLGWKTFFEEPVMLIAFVLLGRNLEQRAKIKATSDMTGLLSILPSKARLVVNDGSGDSSSTVEVSSSSLSVGDQILVLPGDRVPADGIVRIGRSTVDESSFTGEPLPVTKLPGAEVAAGSVNLNGTLTIEVRRPGGETTMGDIVRLVEEAQSREAPVQRLADKIAGKFTYGVMALSAATFAFWNLFGAQVLPVTLHQASPVSLALQLSCTVLVVACPCALGLATPTAVLVGTSLGAKKGLLLRGGSILEKFSMVNTVVFDKTGTLTLGRPVVTKVITQGCDIDVETQQDSMLNLSKTDVLRLAAGVEKNTNHPIGKAIVAAAQALNCAFTKAAAGTFIEEPGSGAAATIENKKVSVGTLEWIKRHGVDQFPLHEVEEFKNQSAVYVGVDGNLAGIIYVEDQIREDAKHVIQSLSQKGISTYLLSGDKKNAAEYVASVVGIPKDKVLYGVKPDEKKMFISRLQKDQKIVAMVGDGINDAAALASAHVGVAIAGGVGAASEVSSIVLMHNKLSQLLDALELSRLTMKTVKQNLWWAFAYNIVGIPIAAGVLLPVTGTMLTPSIAGALMGLSSIGVMTNSLLLRFKFASEREEIGEPSIRIEVPPVDAETWQQSKRAA</sequence>
<reference evidence="2" key="1">
    <citation type="journal article" date="2023" name="Nat. Plants">
        <title>Single-cell RNA sequencing provides a high-resolution roadmap for understanding the multicellular compartmentation of specialized metabolism.</title>
        <authorList>
            <person name="Sun S."/>
            <person name="Shen X."/>
            <person name="Li Y."/>
            <person name="Li Y."/>
            <person name="Wang S."/>
            <person name="Li R."/>
            <person name="Zhang H."/>
            <person name="Shen G."/>
            <person name="Guo B."/>
            <person name="Wei J."/>
            <person name="Xu J."/>
            <person name="St-Pierre B."/>
            <person name="Chen S."/>
            <person name="Sun C."/>
        </authorList>
    </citation>
    <scope>NUCLEOTIDE SEQUENCE [LARGE SCALE GENOMIC DNA]</scope>
</reference>
<comment type="caution">
    <text evidence="1">The sequence shown here is derived from an EMBL/GenBank/DDBJ whole genome shotgun (WGS) entry which is preliminary data.</text>
</comment>
<keyword evidence="2" id="KW-1185">Reference proteome</keyword>
<dbReference type="Proteomes" id="UP001060085">
    <property type="component" value="Linkage Group LG05"/>
</dbReference>
<name>A0ACC0AN75_CATRO</name>
<gene>
    <name evidence="1" type="ORF">M9H77_20721</name>
</gene>
<protein>
    <submittedName>
        <fullName evidence="1">Uncharacterized protein</fullName>
    </submittedName>
</protein>
<proteinExistence type="predicted"/>
<evidence type="ECO:0000313" key="2">
    <source>
        <dbReference type="Proteomes" id="UP001060085"/>
    </source>
</evidence>
<evidence type="ECO:0000313" key="1">
    <source>
        <dbReference type="EMBL" id="KAI5661398.1"/>
    </source>
</evidence>
<accession>A0ACC0AN75</accession>